<dbReference type="RefSeq" id="XP_021104422.1">
    <property type="nucleotide sequence ID" value="XM_021248763.1"/>
</dbReference>
<gene>
    <name evidence="2" type="primary">LOC110346853</name>
</gene>
<dbReference type="SUPFAM" id="SSF56112">
    <property type="entry name" value="Protein kinase-like (PK-like)"/>
    <property type="match status" value="1"/>
</dbReference>
<sequence length="84" mass="9402">MSVGLRVKCCPKTSSPSARCVCVSWRKERRGSQGSGRHRDLHQVPLPTELYNCASPEVIFQKAATVKSDIYSFSMITQEILTGW</sequence>
<protein>
    <submittedName>
        <fullName evidence="2">Inactive serine/threonine-protein kinase TEX14-like</fullName>
    </submittedName>
</protein>
<dbReference type="GO" id="GO:0007094">
    <property type="term" value="P:mitotic spindle assembly checkpoint signaling"/>
    <property type="evidence" value="ECO:0007669"/>
    <property type="project" value="InterPro"/>
</dbReference>
<dbReference type="InterPro" id="IPR011009">
    <property type="entry name" value="Kinase-like_dom_sf"/>
</dbReference>
<accession>A0AAX6S8V4</accession>
<organism evidence="1 2">
    <name type="scientific">Heterocephalus glaber</name>
    <name type="common">Naked mole rat</name>
    <dbReference type="NCBI Taxonomy" id="10181"/>
    <lineage>
        <taxon>Eukaryota</taxon>
        <taxon>Metazoa</taxon>
        <taxon>Chordata</taxon>
        <taxon>Craniata</taxon>
        <taxon>Vertebrata</taxon>
        <taxon>Euteleostomi</taxon>
        <taxon>Mammalia</taxon>
        <taxon>Eutheria</taxon>
        <taxon>Euarchontoglires</taxon>
        <taxon>Glires</taxon>
        <taxon>Rodentia</taxon>
        <taxon>Hystricomorpha</taxon>
        <taxon>Bathyergidae</taxon>
        <taxon>Heterocephalus</taxon>
    </lineage>
</organism>
<evidence type="ECO:0000313" key="1">
    <source>
        <dbReference type="Proteomes" id="UP000694906"/>
    </source>
</evidence>
<dbReference type="AlphaFoldDB" id="A0AAX6S8V4"/>
<dbReference type="GO" id="GO:0000776">
    <property type="term" value="C:kinetochore"/>
    <property type="evidence" value="ECO:0007669"/>
    <property type="project" value="TreeGrafter"/>
</dbReference>
<dbReference type="GO" id="GO:0008608">
    <property type="term" value="P:attachment of spindle microtubules to kinetochore"/>
    <property type="evidence" value="ECO:0007669"/>
    <property type="project" value="InterPro"/>
</dbReference>
<name>A0AAX6S8V4_HETGA</name>
<dbReference type="Gene3D" id="1.10.510.10">
    <property type="entry name" value="Transferase(Phosphotransferase) domain 1"/>
    <property type="match status" value="1"/>
</dbReference>
<dbReference type="InterPro" id="IPR039339">
    <property type="entry name" value="Tex14"/>
</dbReference>
<dbReference type="GO" id="GO:0043063">
    <property type="term" value="P:intercellular bridge organization"/>
    <property type="evidence" value="ECO:0007669"/>
    <property type="project" value="InterPro"/>
</dbReference>
<dbReference type="GO" id="GO:0030496">
    <property type="term" value="C:midbody"/>
    <property type="evidence" value="ECO:0007669"/>
    <property type="project" value="TreeGrafter"/>
</dbReference>
<keyword evidence="1" id="KW-1185">Reference proteome</keyword>
<evidence type="ECO:0000313" key="2">
    <source>
        <dbReference type="RefSeq" id="XP_021104422.1"/>
    </source>
</evidence>
<reference evidence="2" key="1">
    <citation type="submission" date="2025-08" db="UniProtKB">
        <authorList>
            <consortium name="RefSeq"/>
        </authorList>
    </citation>
    <scope>IDENTIFICATION</scope>
</reference>
<dbReference type="GeneID" id="110346853"/>
<proteinExistence type="predicted"/>
<dbReference type="GO" id="GO:0007140">
    <property type="term" value="P:male meiotic nuclear division"/>
    <property type="evidence" value="ECO:0007669"/>
    <property type="project" value="InterPro"/>
</dbReference>
<dbReference type="Proteomes" id="UP000694906">
    <property type="component" value="Unplaced"/>
</dbReference>
<dbReference type="PANTHER" id="PTHR23060:SF1">
    <property type="entry name" value="INACTIVE SERINE_THREONINE-PROTEIN KINASE TEX14"/>
    <property type="match status" value="1"/>
</dbReference>
<dbReference type="GO" id="GO:0045171">
    <property type="term" value="C:intercellular bridge"/>
    <property type="evidence" value="ECO:0007669"/>
    <property type="project" value="TreeGrafter"/>
</dbReference>
<dbReference type="GO" id="GO:0051306">
    <property type="term" value="P:mitotic sister chromatid separation"/>
    <property type="evidence" value="ECO:0007669"/>
    <property type="project" value="InterPro"/>
</dbReference>
<dbReference type="PANTHER" id="PTHR23060">
    <property type="entry name" value="TESTIS EXPRESSED GENE 14"/>
    <property type="match status" value="1"/>
</dbReference>